<feature type="compositionally biased region" description="Polar residues" evidence="1">
    <location>
        <begin position="45"/>
        <end position="54"/>
    </location>
</feature>
<keyword evidence="2" id="KW-1185">Reference proteome</keyword>
<sequence>MLRLEDQLEEVQKKLKQIKMDPQSRTNHNEDRMITGRLSYNANYFSNRNGTQRTGGRFTEGFRNYRERP</sequence>
<dbReference type="AlphaFoldDB" id="A0A1I7WLN2"/>
<proteinExistence type="predicted"/>
<accession>A0A1I7WLN2</accession>
<dbReference type="WBParaSite" id="Hba_06049">
    <property type="protein sequence ID" value="Hba_06049"/>
    <property type="gene ID" value="Hba_06049"/>
</dbReference>
<organism evidence="2 3">
    <name type="scientific">Heterorhabditis bacteriophora</name>
    <name type="common">Entomopathogenic nematode worm</name>
    <dbReference type="NCBI Taxonomy" id="37862"/>
    <lineage>
        <taxon>Eukaryota</taxon>
        <taxon>Metazoa</taxon>
        <taxon>Ecdysozoa</taxon>
        <taxon>Nematoda</taxon>
        <taxon>Chromadorea</taxon>
        <taxon>Rhabditida</taxon>
        <taxon>Rhabditina</taxon>
        <taxon>Rhabditomorpha</taxon>
        <taxon>Strongyloidea</taxon>
        <taxon>Heterorhabditidae</taxon>
        <taxon>Heterorhabditis</taxon>
    </lineage>
</organism>
<dbReference type="Proteomes" id="UP000095283">
    <property type="component" value="Unplaced"/>
</dbReference>
<name>A0A1I7WLN2_HETBA</name>
<reference evidence="3" key="1">
    <citation type="submission" date="2016-11" db="UniProtKB">
        <authorList>
            <consortium name="WormBaseParasite"/>
        </authorList>
    </citation>
    <scope>IDENTIFICATION</scope>
</reference>
<feature type="region of interest" description="Disordered" evidence="1">
    <location>
        <begin position="45"/>
        <end position="69"/>
    </location>
</feature>
<evidence type="ECO:0000256" key="1">
    <source>
        <dbReference type="SAM" id="MobiDB-lite"/>
    </source>
</evidence>
<protein>
    <submittedName>
        <fullName evidence="3">Reverse transcriptase domain-containing protein</fullName>
    </submittedName>
</protein>
<evidence type="ECO:0000313" key="3">
    <source>
        <dbReference type="WBParaSite" id="Hba_06049"/>
    </source>
</evidence>
<evidence type="ECO:0000313" key="2">
    <source>
        <dbReference type="Proteomes" id="UP000095283"/>
    </source>
</evidence>